<dbReference type="InterPro" id="IPR011047">
    <property type="entry name" value="Quinoprotein_ADH-like_sf"/>
</dbReference>
<evidence type="ECO:0000256" key="1">
    <source>
        <dbReference type="SAM" id="SignalP"/>
    </source>
</evidence>
<dbReference type="EMBL" id="ASRX01000039">
    <property type="protein sequence ID" value="EYF04047.1"/>
    <property type="molecule type" value="Genomic_DNA"/>
</dbReference>
<dbReference type="STRING" id="1192034.CAP_4921"/>
<accession>A0A017T501</accession>
<organism evidence="3 4">
    <name type="scientific">Chondromyces apiculatus DSM 436</name>
    <dbReference type="NCBI Taxonomy" id="1192034"/>
    <lineage>
        <taxon>Bacteria</taxon>
        <taxon>Pseudomonadati</taxon>
        <taxon>Myxococcota</taxon>
        <taxon>Polyangia</taxon>
        <taxon>Polyangiales</taxon>
        <taxon>Polyangiaceae</taxon>
        <taxon>Chondromyces</taxon>
    </lineage>
</organism>
<comment type="caution">
    <text evidence="3">The sequence shown here is derived from an EMBL/GenBank/DDBJ whole genome shotgun (WGS) entry which is preliminary data.</text>
</comment>
<evidence type="ECO:0000313" key="4">
    <source>
        <dbReference type="Proteomes" id="UP000019678"/>
    </source>
</evidence>
<feature type="chain" id="PRO_5001500196" evidence="1">
    <location>
        <begin position="20"/>
        <end position="598"/>
    </location>
</feature>
<dbReference type="eggNOG" id="COG1520">
    <property type="taxonomic scope" value="Bacteria"/>
</dbReference>
<keyword evidence="1" id="KW-0732">Signal</keyword>
<name>A0A017T501_9BACT</name>
<proteinExistence type="predicted"/>
<evidence type="ECO:0000313" key="3">
    <source>
        <dbReference type="EMBL" id="EYF04047.1"/>
    </source>
</evidence>
<dbReference type="RefSeq" id="WP_052375761.1">
    <property type="nucleotide sequence ID" value="NZ_ASRX01000039.1"/>
</dbReference>
<dbReference type="AlphaFoldDB" id="A0A017T501"/>
<dbReference type="SUPFAM" id="SSF50998">
    <property type="entry name" value="Quinoprotein alcohol dehydrogenase-like"/>
    <property type="match status" value="1"/>
</dbReference>
<reference evidence="3 4" key="1">
    <citation type="submission" date="2013-05" db="EMBL/GenBank/DDBJ databases">
        <title>Genome assembly of Chondromyces apiculatus DSM 436.</title>
        <authorList>
            <person name="Sharma G."/>
            <person name="Khatri I."/>
            <person name="Kaur C."/>
            <person name="Mayilraj S."/>
            <person name="Subramanian S."/>
        </authorList>
    </citation>
    <scope>NUCLEOTIDE SEQUENCE [LARGE SCALE GENOMIC DNA]</scope>
    <source>
        <strain evidence="3 4">DSM 436</strain>
    </source>
</reference>
<dbReference type="Gene3D" id="2.130.10.10">
    <property type="entry name" value="YVTN repeat-like/Quinoprotein amine dehydrogenase"/>
    <property type="match status" value="2"/>
</dbReference>
<gene>
    <name evidence="3" type="ORF">CAP_4921</name>
</gene>
<dbReference type="InterPro" id="IPR002372">
    <property type="entry name" value="PQQ_rpt_dom"/>
</dbReference>
<feature type="domain" description="Pyrrolo-quinoline quinone repeat" evidence="2">
    <location>
        <begin position="79"/>
        <end position="205"/>
    </location>
</feature>
<dbReference type="OrthoDB" id="5501620at2"/>
<keyword evidence="4" id="KW-1185">Reference proteome</keyword>
<dbReference type="InterPro" id="IPR015943">
    <property type="entry name" value="WD40/YVTN_repeat-like_dom_sf"/>
</dbReference>
<dbReference type="PROSITE" id="PS51257">
    <property type="entry name" value="PROKAR_LIPOPROTEIN"/>
    <property type="match status" value="1"/>
</dbReference>
<feature type="signal peptide" evidence="1">
    <location>
        <begin position="1"/>
        <end position="19"/>
    </location>
</feature>
<protein>
    <submittedName>
        <fullName evidence="3">WD40-like repeat protein</fullName>
    </submittedName>
</protein>
<dbReference type="Pfam" id="PF13360">
    <property type="entry name" value="PQQ_2"/>
    <property type="match status" value="1"/>
</dbReference>
<dbReference type="Proteomes" id="UP000019678">
    <property type="component" value="Unassembled WGS sequence"/>
</dbReference>
<sequence>MKRLALLLGPLLALGAALSCGGGQTQGSVFDPLWANDDGKGIAAIQRQLAPAPPPRGVDVAVGVAQEGGRTLIVGAPLRGGEPWTYAHALDARPAVAGSVVVGLGRRELFALDAAKGKLLWKRSVQGRLRAAGDDGRTTVISLEPRTGRGSVILAITHDGEVLRQIEDDQDIGAPAVVGRYAFLPWQGQYVTVLDLLHGGEAARALLRTEVSHAFSIGGALFFGGAAVTRVDDKIRLGGQGRATTVTLPARELPGNPRWLNPGTEVFPARATALDKTHIYARPTVTGPAGLADDRFIATYFRVVTGFDARSGKLAWVTLGDADIIGGAAYEGGFVLCDERGDVTFLDAAHGAPSARLSLGRPVRSCVVQADGIKVPPLPRKEPLLRQLERVVSLPDAELVAIQRFLLQELSALPDDEATATLIQLASQGRGAPALMDAARAALAERRSGARFLLAALERRYDYLASVVHPPPVGPIAAALAAMKESKAAPLLVAHLLDPATSLSDLVQVAEALAALAGPAEVPALRTFFAMYRGMDDASLLPVLVHVAATLRRLGAVEILSRAVTDPWTADALRDRLTALDTTAQPSRPSPRPPSGPP</sequence>
<evidence type="ECO:0000259" key="2">
    <source>
        <dbReference type="Pfam" id="PF13360"/>
    </source>
</evidence>